<dbReference type="InterPro" id="IPR026838">
    <property type="entry name" value="YheC/D"/>
</dbReference>
<dbReference type="SUPFAM" id="SSF56059">
    <property type="entry name" value="Glutathione synthetase ATP-binding domain-like"/>
    <property type="match status" value="1"/>
</dbReference>
<dbReference type="RefSeq" id="WP_066233130.1">
    <property type="nucleotide sequence ID" value="NZ_JARTFQ010000008.1"/>
</dbReference>
<sequence>MELVTFGFLTVHDKHEKKYATEIAKRSSHYNIQCVRFKPTNIDPSTLKVKGEMYDDKINEWVPSTFNIPAYLYDRCFYQAGDQLKKGKLIVDWLKKNPQTMFLGCGLPNKWTVYETLKKDSVLSSYFPETNLVKSISHIKKVLLKNGSCLLKPINGSRGNGIVAVYYNNKKVTAIYHKGRNKQKKEFHKLSRFDIFCESLLKQHTYLIQPLLNLIDAHGYPFDIRLFLQKNKQGQWELVGKGIRKGYYGSFLSNLSGGGESISYDEWLTSLSATQKIIFESELQTICERLPLFLEENIDHLFELGLDIGLAKDGSVWILDINSKPGRQLLLQTEKSLEEKLYHAPLAYCKYLSEQK</sequence>
<evidence type="ECO:0000313" key="2">
    <source>
        <dbReference type="Proteomes" id="UP001342826"/>
    </source>
</evidence>
<name>A0ABU6NW08_9BACI</name>
<keyword evidence="2" id="KW-1185">Reference proteome</keyword>
<proteinExistence type="predicted"/>
<accession>A0ABU6NW08</accession>
<organism evidence="1 2">
    <name type="scientific">Metabacillus fastidiosus</name>
    <dbReference type="NCBI Taxonomy" id="1458"/>
    <lineage>
        <taxon>Bacteria</taxon>
        <taxon>Bacillati</taxon>
        <taxon>Bacillota</taxon>
        <taxon>Bacilli</taxon>
        <taxon>Bacillales</taxon>
        <taxon>Bacillaceae</taxon>
        <taxon>Metabacillus</taxon>
    </lineage>
</organism>
<dbReference type="Proteomes" id="UP001342826">
    <property type="component" value="Unassembled WGS sequence"/>
</dbReference>
<dbReference type="GeneID" id="301142370"/>
<gene>
    <name evidence="1" type="ORF">P9271_03630</name>
</gene>
<protein>
    <submittedName>
        <fullName evidence="1">YheC/YheD family protein</fullName>
    </submittedName>
</protein>
<dbReference type="Pfam" id="PF14398">
    <property type="entry name" value="ATPgrasp_YheCD"/>
    <property type="match status" value="1"/>
</dbReference>
<reference evidence="1 2" key="1">
    <citation type="submission" date="2023-03" db="EMBL/GenBank/DDBJ databases">
        <title>Bacillus Genome Sequencing.</title>
        <authorList>
            <person name="Dunlap C."/>
        </authorList>
    </citation>
    <scope>NUCLEOTIDE SEQUENCE [LARGE SCALE GENOMIC DNA]</scope>
    <source>
        <strain evidence="1 2">NRS-1717</strain>
    </source>
</reference>
<evidence type="ECO:0000313" key="1">
    <source>
        <dbReference type="EMBL" id="MED4400434.1"/>
    </source>
</evidence>
<dbReference type="EMBL" id="JARTFS010000003">
    <property type="protein sequence ID" value="MED4400434.1"/>
    <property type="molecule type" value="Genomic_DNA"/>
</dbReference>
<comment type="caution">
    <text evidence="1">The sequence shown here is derived from an EMBL/GenBank/DDBJ whole genome shotgun (WGS) entry which is preliminary data.</text>
</comment>